<evidence type="ECO:0000256" key="2">
    <source>
        <dbReference type="ARBA" id="ARBA00022475"/>
    </source>
</evidence>
<gene>
    <name evidence="13" type="ORF">HNQ39_002033</name>
</gene>
<keyword evidence="8 11" id="KW-1133">Transmembrane helix</keyword>
<dbReference type="PANTHER" id="PTHR43221:SF2">
    <property type="entry name" value="PROTEASE HTPX HOMOLOG"/>
    <property type="match status" value="1"/>
</dbReference>
<evidence type="ECO:0000256" key="11">
    <source>
        <dbReference type="SAM" id="Phobius"/>
    </source>
</evidence>
<dbReference type="InterPro" id="IPR050083">
    <property type="entry name" value="HtpX_protease"/>
</dbReference>
<dbReference type="Proteomes" id="UP000520814">
    <property type="component" value="Unassembled WGS sequence"/>
</dbReference>
<dbReference type="CDD" id="cd07328">
    <property type="entry name" value="M48_Ste24p_like"/>
    <property type="match status" value="1"/>
</dbReference>
<evidence type="ECO:0000256" key="3">
    <source>
        <dbReference type="ARBA" id="ARBA00022670"/>
    </source>
</evidence>
<sequence>MAKKWTNEEFEAYVHRLETQAQRDPAAYRKKIVGWIALGYGFIALLLLGTLALLALVVSAMISGRFSGGLIKVAIILLAFAGTLLRSLWITVTEPEGVPLTRDDAPQLFEMVERLRQKTGAPAFSKLLLTTEYNAAAAQLPRLGILGWPKNYLIVGLPLMQALSPQEFESVIAHELGHLRSGHAHFGSKVYRIFETWERLAESGKGMLASFAHWYLPHLNAYTFPLRRQDEYEADKIAAEAVGARVAADALCAGRVRSSLLTKNLWEPLQKRLSQESEAPRHIFLEQGRILRQESSDPTTDARTLRIALLEDTSFVNSHPALKDRLAALGEEARVPEKPTRSAAEAFFGNNLARLTEILDGIWYRSASVGWRKGHEEALAARNKFDVLATRRGNGAVFTDEEAYEYASGVEEYESEDAALPLYQALFDSEKVGNQARFDVGRILIERDEPEGAALLEELSQRWPLATGAAMRLLRNYHKRVGDEDAARQAYTRALRHADQVQDWNQERSRLTSKDTLIAHGLSAEKVVELRETLAQFEDLGKAYLVQKQVVNFAEDTEFLILVVQLKKKSMRMNEEGDWRKLLTAVDEAVPMMVVPIYSSYSWIRKAVEAIPSALIYAA</sequence>
<feature type="domain" description="Peptidase M48" evidence="12">
    <location>
        <begin position="148"/>
        <end position="332"/>
    </location>
</feature>
<evidence type="ECO:0000313" key="13">
    <source>
        <dbReference type="EMBL" id="MBB6050242.1"/>
    </source>
</evidence>
<protein>
    <submittedName>
        <fullName evidence="13">Zn-dependent protease with chaperone function</fullName>
    </submittedName>
</protein>
<evidence type="ECO:0000313" key="14">
    <source>
        <dbReference type="Proteomes" id="UP000520814"/>
    </source>
</evidence>
<dbReference type="Pfam" id="PF01435">
    <property type="entry name" value="Peptidase_M48"/>
    <property type="match status" value="1"/>
</dbReference>
<keyword evidence="3 13" id="KW-0645">Protease</keyword>
<comment type="cofactor">
    <cofactor evidence="1">
        <name>Zn(2+)</name>
        <dbReference type="ChEBI" id="CHEBI:29105"/>
    </cofactor>
</comment>
<feature type="transmembrane region" description="Helical" evidence="11">
    <location>
        <begin position="70"/>
        <end position="89"/>
    </location>
</feature>
<keyword evidence="14" id="KW-1185">Reference proteome</keyword>
<keyword evidence="2" id="KW-1003">Cell membrane</keyword>
<evidence type="ECO:0000256" key="8">
    <source>
        <dbReference type="ARBA" id="ARBA00022989"/>
    </source>
</evidence>
<evidence type="ECO:0000256" key="5">
    <source>
        <dbReference type="ARBA" id="ARBA00022723"/>
    </source>
</evidence>
<keyword evidence="7" id="KW-0862">Zinc</keyword>
<comment type="caution">
    <text evidence="13">The sequence shown here is derived from an EMBL/GenBank/DDBJ whole genome shotgun (WGS) entry which is preliminary data.</text>
</comment>
<dbReference type="GO" id="GO:0046872">
    <property type="term" value="F:metal ion binding"/>
    <property type="evidence" value="ECO:0007669"/>
    <property type="project" value="UniProtKB-KW"/>
</dbReference>
<proteinExistence type="predicted"/>
<dbReference type="GO" id="GO:0004222">
    <property type="term" value="F:metalloendopeptidase activity"/>
    <property type="evidence" value="ECO:0007669"/>
    <property type="project" value="InterPro"/>
</dbReference>
<keyword evidence="5" id="KW-0479">Metal-binding</keyword>
<keyword evidence="10 11" id="KW-0472">Membrane</keyword>
<keyword evidence="9" id="KW-0482">Metalloprotease</keyword>
<evidence type="ECO:0000256" key="10">
    <source>
        <dbReference type="ARBA" id="ARBA00023136"/>
    </source>
</evidence>
<feature type="transmembrane region" description="Helical" evidence="11">
    <location>
        <begin position="32"/>
        <end position="58"/>
    </location>
</feature>
<dbReference type="EMBL" id="JACHGW010000002">
    <property type="protein sequence ID" value="MBB6050242.1"/>
    <property type="molecule type" value="Genomic_DNA"/>
</dbReference>
<evidence type="ECO:0000256" key="7">
    <source>
        <dbReference type="ARBA" id="ARBA00022833"/>
    </source>
</evidence>
<dbReference type="PANTHER" id="PTHR43221">
    <property type="entry name" value="PROTEASE HTPX"/>
    <property type="match status" value="1"/>
</dbReference>
<organism evidence="13 14">
    <name type="scientific">Armatimonas rosea</name>
    <dbReference type="NCBI Taxonomy" id="685828"/>
    <lineage>
        <taxon>Bacteria</taxon>
        <taxon>Bacillati</taxon>
        <taxon>Armatimonadota</taxon>
        <taxon>Armatimonadia</taxon>
        <taxon>Armatimonadales</taxon>
        <taxon>Armatimonadaceae</taxon>
        <taxon>Armatimonas</taxon>
    </lineage>
</organism>
<keyword evidence="6" id="KW-0378">Hydrolase</keyword>
<evidence type="ECO:0000256" key="4">
    <source>
        <dbReference type="ARBA" id="ARBA00022692"/>
    </source>
</evidence>
<dbReference type="RefSeq" id="WP_184194826.1">
    <property type="nucleotide sequence ID" value="NZ_JACHGW010000002.1"/>
</dbReference>
<accession>A0A7W9SP55</accession>
<evidence type="ECO:0000259" key="12">
    <source>
        <dbReference type="Pfam" id="PF01435"/>
    </source>
</evidence>
<name>A0A7W9SP55_ARMRO</name>
<evidence type="ECO:0000256" key="1">
    <source>
        <dbReference type="ARBA" id="ARBA00001947"/>
    </source>
</evidence>
<dbReference type="GO" id="GO:0006508">
    <property type="term" value="P:proteolysis"/>
    <property type="evidence" value="ECO:0007669"/>
    <property type="project" value="UniProtKB-KW"/>
</dbReference>
<evidence type="ECO:0000256" key="9">
    <source>
        <dbReference type="ARBA" id="ARBA00023049"/>
    </source>
</evidence>
<dbReference type="InterPro" id="IPR001915">
    <property type="entry name" value="Peptidase_M48"/>
</dbReference>
<dbReference type="Gene3D" id="3.30.2010.10">
    <property type="entry name" value="Metalloproteases ('zincins'), catalytic domain"/>
    <property type="match status" value="1"/>
</dbReference>
<evidence type="ECO:0000256" key="6">
    <source>
        <dbReference type="ARBA" id="ARBA00022801"/>
    </source>
</evidence>
<keyword evidence="4 11" id="KW-0812">Transmembrane</keyword>
<dbReference type="AlphaFoldDB" id="A0A7W9SP55"/>
<reference evidence="13 14" key="1">
    <citation type="submission" date="2020-08" db="EMBL/GenBank/DDBJ databases">
        <title>Genomic Encyclopedia of Type Strains, Phase IV (KMG-IV): sequencing the most valuable type-strain genomes for metagenomic binning, comparative biology and taxonomic classification.</title>
        <authorList>
            <person name="Goeker M."/>
        </authorList>
    </citation>
    <scope>NUCLEOTIDE SEQUENCE [LARGE SCALE GENOMIC DNA]</scope>
    <source>
        <strain evidence="13 14">DSM 23562</strain>
    </source>
</reference>